<name>A0A6P7SHX7_9MOLL</name>
<dbReference type="PANTHER" id="PTHR33395:SF22">
    <property type="entry name" value="REVERSE TRANSCRIPTASE DOMAIN-CONTAINING PROTEIN"/>
    <property type="match status" value="1"/>
</dbReference>
<reference evidence="2" key="1">
    <citation type="submission" date="2025-08" db="UniProtKB">
        <authorList>
            <consortium name="RefSeq"/>
        </authorList>
    </citation>
    <scope>IDENTIFICATION</scope>
</reference>
<sequence>MQRQYFSVFRNSNVVDLDSIRDVNPQLAITDIIFGAPDILTEIDKIKHNSAVGPDKFPATVLKICRHQIAAPLAELWRNSLDAGYIPDNFLSQSVVPVFKKGNKSLAMNYRRIPLTSHVIKVFESMEKSRITHFLEDNNQLNPNQHGVCDGRDCLSQLLHHFDDILKAFGEGSNTDVIYLDFRVSSFPKWIKSNLSSFKSILFFSAHWTIANRSD</sequence>
<dbReference type="PANTHER" id="PTHR33395">
    <property type="entry name" value="TRANSCRIPTASE, PUTATIVE-RELATED-RELATED"/>
    <property type="match status" value="1"/>
</dbReference>
<dbReference type="RefSeq" id="XP_029638012.1">
    <property type="nucleotide sequence ID" value="XM_029782152.1"/>
</dbReference>
<organism evidence="1 2">
    <name type="scientific">Octopus sinensis</name>
    <name type="common">East Asian common octopus</name>
    <dbReference type="NCBI Taxonomy" id="2607531"/>
    <lineage>
        <taxon>Eukaryota</taxon>
        <taxon>Metazoa</taxon>
        <taxon>Spiralia</taxon>
        <taxon>Lophotrochozoa</taxon>
        <taxon>Mollusca</taxon>
        <taxon>Cephalopoda</taxon>
        <taxon>Coleoidea</taxon>
        <taxon>Octopodiformes</taxon>
        <taxon>Octopoda</taxon>
        <taxon>Incirrata</taxon>
        <taxon>Octopodidae</taxon>
        <taxon>Octopus</taxon>
    </lineage>
</organism>
<gene>
    <name evidence="2" type="primary">LOC115213219</name>
</gene>
<proteinExistence type="predicted"/>
<keyword evidence="1" id="KW-1185">Reference proteome</keyword>
<dbReference type="Proteomes" id="UP000515154">
    <property type="component" value="Linkage group LG6"/>
</dbReference>
<evidence type="ECO:0000313" key="1">
    <source>
        <dbReference type="Proteomes" id="UP000515154"/>
    </source>
</evidence>
<protein>
    <submittedName>
        <fullName evidence="2">Uncharacterized protein LOC115213219</fullName>
    </submittedName>
</protein>
<dbReference type="KEGG" id="osn:115213219"/>
<evidence type="ECO:0000313" key="2">
    <source>
        <dbReference type="RefSeq" id="XP_029638012.1"/>
    </source>
</evidence>
<accession>A0A6P7SHX7</accession>
<dbReference type="AlphaFoldDB" id="A0A6P7SHX7"/>